<sequence length="90" mass="9446">MHFSHLLPLLVASATAIPQGAIIVNRNIANNCTILEAPVAQTAALLEVLRAALKDTAVGPDISSLTQGYYDGYGAMLYACQKVFEIAGAN</sequence>
<feature type="chain" id="PRO_5040311323" evidence="1">
    <location>
        <begin position="17"/>
        <end position="90"/>
    </location>
</feature>
<organism evidence="2 3">
    <name type="scientific">Plectosphaerella plurivora</name>
    <dbReference type="NCBI Taxonomy" id="936078"/>
    <lineage>
        <taxon>Eukaryota</taxon>
        <taxon>Fungi</taxon>
        <taxon>Dikarya</taxon>
        <taxon>Ascomycota</taxon>
        <taxon>Pezizomycotina</taxon>
        <taxon>Sordariomycetes</taxon>
        <taxon>Hypocreomycetidae</taxon>
        <taxon>Glomerellales</taxon>
        <taxon>Plectosphaerellaceae</taxon>
        <taxon>Plectosphaerella</taxon>
    </lineage>
</organism>
<evidence type="ECO:0000313" key="2">
    <source>
        <dbReference type="EMBL" id="KAH6682317.1"/>
    </source>
</evidence>
<feature type="signal peptide" evidence="1">
    <location>
        <begin position="1"/>
        <end position="16"/>
    </location>
</feature>
<accession>A0A9P9AAF9</accession>
<proteinExistence type="predicted"/>
<dbReference type="EMBL" id="JAGSXJ010000018">
    <property type="protein sequence ID" value="KAH6682317.1"/>
    <property type="molecule type" value="Genomic_DNA"/>
</dbReference>
<comment type="caution">
    <text evidence="2">The sequence shown here is derived from an EMBL/GenBank/DDBJ whole genome shotgun (WGS) entry which is preliminary data.</text>
</comment>
<dbReference type="OrthoDB" id="10406208at2759"/>
<evidence type="ECO:0000256" key="1">
    <source>
        <dbReference type="SAM" id="SignalP"/>
    </source>
</evidence>
<protein>
    <submittedName>
        <fullName evidence="2">Uncharacterized protein</fullName>
    </submittedName>
</protein>
<name>A0A9P9AAF9_9PEZI</name>
<evidence type="ECO:0000313" key="3">
    <source>
        <dbReference type="Proteomes" id="UP000770015"/>
    </source>
</evidence>
<gene>
    <name evidence="2" type="ORF">F5X68DRAFT_263293</name>
</gene>
<dbReference type="AlphaFoldDB" id="A0A9P9AAF9"/>
<keyword evidence="3" id="KW-1185">Reference proteome</keyword>
<dbReference type="Proteomes" id="UP000770015">
    <property type="component" value="Unassembled WGS sequence"/>
</dbReference>
<keyword evidence="1" id="KW-0732">Signal</keyword>
<reference evidence="2" key="1">
    <citation type="journal article" date="2021" name="Nat. Commun.">
        <title>Genetic determinants of endophytism in the Arabidopsis root mycobiome.</title>
        <authorList>
            <person name="Mesny F."/>
            <person name="Miyauchi S."/>
            <person name="Thiergart T."/>
            <person name="Pickel B."/>
            <person name="Atanasova L."/>
            <person name="Karlsson M."/>
            <person name="Huettel B."/>
            <person name="Barry K.W."/>
            <person name="Haridas S."/>
            <person name="Chen C."/>
            <person name="Bauer D."/>
            <person name="Andreopoulos W."/>
            <person name="Pangilinan J."/>
            <person name="LaButti K."/>
            <person name="Riley R."/>
            <person name="Lipzen A."/>
            <person name="Clum A."/>
            <person name="Drula E."/>
            <person name="Henrissat B."/>
            <person name="Kohler A."/>
            <person name="Grigoriev I.V."/>
            <person name="Martin F.M."/>
            <person name="Hacquard S."/>
        </authorList>
    </citation>
    <scope>NUCLEOTIDE SEQUENCE</scope>
    <source>
        <strain evidence="2">MPI-SDFR-AT-0117</strain>
    </source>
</reference>